<reference evidence="3" key="1">
    <citation type="journal article" date="2021" name="bioRxiv">
        <title>Whole Genome Assembly and Annotation of Northern Wild Rice, Zizania palustris L., Supports a Whole Genome Duplication in the Zizania Genus.</title>
        <authorList>
            <person name="Haas M."/>
            <person name="Kono T."/>
            <person name="Macchietto M."/>
            <person name="Millas R."/>
            <person name="McGilp L."/>
            <person name="Shao M."/>
            <person name="Duquette J."/>
            <person name="Hirsch C.N."/>
            <person name="Kimball J."/>
        </authorList>
    </citation>
    <scope>NUCLEOTIDE SEQUENCE</scope>
    <source>
        <tissue evidence="3">Fresh leaf tissue</tissue>
    </source>
</reference>
<name>A0A8J5WS16_ZIZPA</name>
<dbReference type="InterPro" id="IPR044666">
    <property type="entry name" value="Cyclophilin_A-like"/>
</dbReference>
<dbReference type="AlphaFoldDB" id="A0A8J5WS16"/>
<evidence type="ECO:0000313" key="3">
    <source>
        <dbReference type="EMBL" id="KAG8094026.1"/>
    </source>
</evidence>
<dbReference type="GO" id="GO:0071013">
    <property type="term" value="C:catalytic step 2 spliceosome"/>
    <property type="evidence" value="ECO:0007669"/>
    <property type="project" value="TreeGrafter"/>
</dbReference>
<dbReference type="PANTHER" id="PTHR45625">
    <property type="entry name" value="PEPTIDYL-PROLYL CIS-TRANS ISOMERASE-RELATED"/>
    <property type="match status" value="1"/>
</dbReference>
<dbReference type="InterPro" id="IPR002130">
    <property type="entry name" value="Cyclophilin-type_PPIase_dom"/>
</dbReference>
<keyword evidence="4" id="KW-1185">Reference proteome</keyword>
<dbReference type="EMBL" id="JAAALK010000080">
    <property type="protein sequence ID" value="KAG8094026.1"/>
    <property type="molecule type" value="Genomic_DNA"/>
</dbReference>
<feature type="domain" description="PPIase cyclophilin-type" evidence="2">
    <location>
        <begin position="78"/>
        <end position="129"/>
    </location>
</feature>
<organism evidence="3 4">
    <name type="scientific">Zizania palustris</name>
    <name type="common">Northern wild rice</name>
    <dbReference type="NCBI Taxonomy" id="103762"/>
    <lineage>
        <taxon>Eukaryota</taxon>
        <taxon>Viridiplantae</taxon>
        <taxon>Streptophyta</taxon>
        <taxon>Embryophyta</taxon>
        <taxon>Tracheophyta</taxon>
        <taxon>Spermatophyta</taxon>
        <taxon>Magnoliopsida</taxon>
        <taxon>Liliopsida</taxon>
        <taxon>Poales</taxon>
        <taxon>Poaceae</taxon>
        <taxon>BOP clade</taxon>
        <taxon>Oryzoideae</taxon>
        <taxon>Oryzeae</taxon>
        <taxon>Zizaniinae</taxon>
        <taxon>Zizania</taxon>
    </lineage>
</organism>
<proteinExistence type="predicted"/>
<comment type="catalytic activity">
    <reaction evidence="1">
        <text>[protein]-peptidylproline (omega=180) = [protein]-peptidylproline (omega=0)</text>
        <dbReference type="Rhea" id="RHEA:16237"/>
        <dbReference type="Rhea" id="RHEA-COMP:10747"/>
        <dbReference type="Rhea" id="RHEA-COMP:10748"/>
        <dbReference type="ChEBI" id="CHEBI:83833"/>
        <dbReference type="ChEBI" id="CHEBI:83834"/>
        <dbReference type="EC" id="5.2.1.8"/>
    </reaction>
</comment>
<evidence type="ECO:0000259" key="2">
    <source>
        <dbReference type="Pfam" id="PF00160"/>
    </source>
</evidence>
<sequence length="162" mass="17684">MEAYSRSTEHSGAFGGNKNRSPGHVHLDLACSSACESCSALLVDLGPAGTTNPSSWLQVQTSLCFSSMAPLLLWPVATCEVFCDQVSWMVENFLALCASDYYGGIIFHYSIKGFMIQGGNLISTSKRQDLHPGEEVHRRVQGVAQGQCPWHHVDGEQQAEHQ</sequence>
<dbReference type="GO" id="GO:0003755">
    <property type="term" value="F:peptidyl-prolyl cis-trans isomerase activity"/>
    <property type="evidence" value="ECO:0007669"/>
    <property type="project" value="UniProtKB-EC"/>
</dbReference>
<protein>
    <recommendedName>
        <fullName evidence="2">PPIase cyclophilin-type domain-containing protein</fullName>
    </recommendedName>
</protein>
<dbReference type="PANTHER" id="PTHR45625:SF2">
    <property type="entry name" value="PEPTIDYL-PROLYL CIS-TRANS ISOMERASE-LIKE 3"/>
    <property type="match status" value="1"/>
</dbReference>
<dbReference type="Pfam" id="PF00160">
    <property type="entry name" value="Pro_isomerase"/>
    <property type="match status" value="1"/>
</dbReference>
<dbReference type="Proteomes" id="UP000729402">
    <property type="component" value="Unassembled WGS sequence"/>
</dbReference>
<reference evidence="3" key="2">
    <citation type="submission" date="2021-02" db="EMBL/GenBank/DDBJ databases">
        <authorList>
            <person name="Kimball J.A."/>
            <person name="Haas M.W."/>
            <person name="Macchietto M."/>
            <person name="Kono T."/>
            <person name="Duquette J."/>
            <person name="Shao M."/>
        </authorList>
    </citation>
    <scope>NUCLEOTIDE SEQUENCE</scope>
    <source>
        <tissue evidence="3">Fresh leaf tissue</tissue>
    </source>
</reference>
<comment type="caution">
    <text evidence="3">The sequence shown here is derived from an EMBL/GenBank/DDBJ whole genome shotgun (WGS) entry which is preliminary data.</text>
</comment>
<evidence type="ECO:0000313" key="4">
    <source>
        <dbReference type="Proteomes" id="UP000729402"/>
    </source>
</evidence>
<gene>
    <name evidence="3" type="ORF">GUJ93_ZPchr0012g21789</name>
</gene>
<accession>A0A8J5WS16</accession>
<evidence type="ECO:0000256" key="1">
    <source>
        <dbReference type="ARBA" id="ARBA00000971"/>
    </source>
</evidence>